<dbReference type="Proteomes" id="UP001206925">
    <property type="component" value="Unassembled WGS sequence"/>
</dbReference>
<protein>
    <submittedName>
        <fullName evidence="1">Uncharacterized protein</fullName>
    </submittedName>
</protein>
<comment type="caution">
    <text evidence="1">The sequence shown here is derived from an EMBL/GenBank/DDBJ whole genome shotgun (WGS) entry which is preliminary data.</text>
</comment>
<name>A0AAD5G7P6_AMBAR</name>
<keyword evidence="2" id="KW-1185">Reference proteome</keyword>
<organism evidence="1 2">
    <name type="scientific">Ambrosia artemisiifolia</name>
    <name type="common">Common ragweed</name>
    <dbReference type="NCBI Taxonomy" id="4212"/>
    <lineage>
        <taxon>Eukaryota</taxon>
        <taxon>Viridiplantae</taxon>
        <taxon>Streptophyta</taxon>
        <taxon>Embryophyta</taxon>
        <taxon>Tracheophyta</taxon>
        <taxon>Spermatophyta</taxon>
        <taxon>Magnoliopsida</taxon>
        <taxon>eudicotyledons</taxon>
        <taxon>Gunneridae</taxon>
        <taxon>Pentapetalae</taxon>
        <taxon>asterids</taxon>
        <taxon>campanulids</taxon>
        <taxon>Asterales</taxon>
        <taxon>Asteraceae</taxon>
        <taxon>Asteroideae</taxon>
        <taxon>Heliantheae alliance</taxon>
        <taxon>Heliantheae</taxon>
        <taxon>Ambrosia</taxon>
    </lineage>
</organism>
<dbReference type="AlphaFoldDB" id="A0AAD5G7P6"/>
<accession>A0AAD5G7P6</accession>
<gene>
    <name evidence="1" type="ORF">M8C21_006103</name>
</gene>
<evidence type="ECO:0000313" key="2">
    <source>
        <dbReference type="Proteomes" id="UP001206925"/>
    </source>
</evidence>
<evidence type="ECO:0000313" key="1">
    <source>
        <dbReference type="EMBL" id="KAI7732220.1"/>
    </source>
</evidence>
<dbReference type="EMBL" id="JAMZMK010010280">
    <property type="protein sequence ID" value="KAI7732220.1"/>
    <property type="molecule type" value="Genomic_DNA"/>
</dbReference>
<sequence>MVVTGIDYIHSPFPANLAASGGQTKQSSQGGLTDEEIRSGIGMLCFASDMQQHNTKDKISTMRGSSRIHTRSISSPNTCIKVHVAMYIFDVGIE</sequence>
<proteinExistence type="predicted"/>
<reference evidence="1" key="1">
    <citation type="submission" date="2022-06" db="EMBL/GenBank/DDBJ databases">
        <title>Uncovering the hologenomic basis of an extraordinary plant invasion.</title>
        <authorList>
            <person name="Bieker V.C."/>
            <person name="Martin M.D."/>
            <person name="Gilbert T."/>
            <person name="Hodgins K."/>
            <person name="Battlay P."/>
            <person name="Petersen B."/>
            <person name="Wilson J."/>
        </authorList>
    </citation>
    <scope>NUCLEOTIDE SEQUENCE</scope>
    <source>
        <strain evidence="1">AA19_3_7</strain>
        <tissue evidence="1">Leaf</tissue>
    </source>
</reference>